<feature type="compositionally biased region" description="Basic residues" evidence="11">
    <location>
        <begin position="543"/>
        <end position="555"/>
    </location>
</feature>
<feature type="region of interest" description="Disordered" evidence="11">
    <location>
        <begin position="405"/>
        <end position="565"/>
    </location>
</feature>
<feature type="coiled-coil region" evidence="10">
    <location>
        <begin position="253"/>
        <end position="299"/>
    </location>
</feature>
<keyword evidence="8" id="KW-0206">Cytoskeleton</keyword>
<keyword evidence="10" id="KW-0175">Coiled coil</keyword>
<evidence type="ECO:0000313" key="12">
    <source>
        <dbReference type="EMBL" id="KAJ7385618.1"/>
    </source>
</evidence>
<name>A0A9X0D4P3_9CNID</name>
<comment type="caution">
    <text evidence="12">The sequence shown here is derived from an EMBL/GenBank/DDBJ whole genome shotgun (WGS) entry which is preliminary data.</text>
</comment>
<feature type="compositionally biased region" description="Basic and acidic residues" evidence="11">
    <location>
        <begin position="410"/>
        <end position="431"/>
    </location>
</feature>
<keyword evidence="4" id="KW-0963">Cytoplasm</keyword>
<evidence type="ECO:0000256" key="8">
    <source>
        <dbReference type="ARBA" id="ARBA00023212"/>
    </source>
</evidence>
<keyword evidence="3" id="KW-1003">Cell membrane</keyword>
<keyword evidence="5" id="KW-0812">Transmembrane</keyword>
<sequence>MVVGLSESEKEAILERHMADVATQQDAREEERRRQREILEKRLDKQRSALEKKMKQEQAEQAEIRKQEDKIVGDLIVNQVAMSEEERERIIQEHEKNLAALESSLTLNKLRQRQMLEDKLAQRRKQRMAQLERRQVYETKDRDYGDKILVEGEDIEMIKKHEQEKMAAMKEDDLQIEDEMETVREEMMAERSKKLEEHHEKLGAIIANLQIEKAKQISKIAMQQQALSQLQAGLVDELESKGTFQDPETQKIMDKYQKDTKNLEDNLKLQKQKQEQALRERLQERMRQREETLVLKQKDELSQYMNSLNVNNMAMKLRKAALKARQQKELADLRTRMQKEIDQSINELKMSSDIRRMQAVEEQNIKLISILVQQGKLQEEELESVIKFLFPSKSPNEVDELLSKIYGPGHTKDSRPTFRDPRRPSALEARIRRGSSSHMTTPPPIRKPSKKKKKSKTNEPQANDLPPINFKGSKKGFQLNESLRGYRSLTDEEQNAARSLPRVADDQRDVPSVSQKRGSYQALAEENNEELLDEMFGDSPEKSRKRSGKKQRRRRPREEDDEPVA</sequence>
<protein>
    <submittedName>
        <fullName evidence="12">Smoothened signaling pathway</fullName>
    </submittedName>
</protein>
<gene>
    <name evidence="12" type="primary">EVC2_2</name>
    <name evidence="12" type="ORF">OS493_015206</name>
</gene>
<organism evidence="12 13">
    <name type="scientific">Desmophyllum pertusum</name>
    <dbReference type="NCBI Taxonomy" id="174260"/>
    <lineage>
        <taxon>Eukaryota</taxon>
        <taxon>Metazoa</taxon>
        <taxon>Cnidaria</taxon>
        <taxon>Anthozoa</taxon>
        <taxon>Hexacorallia</taxon>
        <taxon>Scleractinia</taxon>
        <taxon>Caryophylliina</taxon>
        <taxon>Caryophylliidae</taxon>
        <taxon>Desmophyllum</taxon>
    </lineage>
</organism>
<evidence type="ECO:0000256" key="4">
    <source>
        <dbReference type="ARBA" id="ARBA00022490"/>
    </source>
</evidence>
<keyword evidence="13" id="KW-1185">Reference proteome</keyword>
<evidence type="ECO:0000256" key="6">
    <source>
        <dbReference type="ARBA" id="ARBA00022989"/>
    </source>
</evidence>
<dbReference type="AlphaFoldDB" id="A0A9X0D4P3"/>
<dbReference type="OrthoDB" id="5990384at2759"/>
<dbReference type="EMBL" id="MU825880">
    <property type="protein sequence ID" value="KAJ7385618.1"/>
    <property type="molecule type" value="Genomic_DNA"/>
</dbReference>
<keyword evidence="6" id="KW-1133">Transmembrane helix</keyword>
<evidence type="ECO:0000256" key="5">
    <source>
        <dbReference type="ARBA" id="ARBA00022692"/>
    </source>
</evidence>
<dbReference type="GO" id="GO:0007224">
    <property type="term" value="P:smoothened signaling pathway"/>
    <property type="evidence" value="ECO:0007669"/>
    <property type="project" value="InterPro"/>
</dbReference>
<evidence type="ECO:0000313" key="13">
    <source>
        <dbReference type="Proteomes" id="UP001163046"/>
    </source>
</evidence>
<evidence type="ECO:0000256" key="10">
    <source>
        <dbReference type="SAM" id="Coils"/>
    </source>
</evidence>
<feature type="coiled-coil region" evidence="10">
    <location>
        <begin position="14"/>
        <end position="104"/>
    </location>
</feature>
<dbReference type="PANTHER" id="PTHR16795">
    <property type="entry name" value="LIMBIN/ELLIS-VAN CREVELD PROTEIN"/>
    <property type="match status" value="1"/>
</dbReference>
<keyword evidence="7" id="KW-0472">Membrane</keyword>
<dbReference type="InterPro" id="IPR026501">
    <property type="entry name" value="Limbin/EVC"/>
</dbReference>
<evidence type="ECO:0000256" key="2">
    <source>
        <dbReference type="ARBA" id="ARBA00004162"/>
    </source>
</evidence>
<evidence type="ECO:0000256" key="1">
    <source>
        <dbReference type="ARBA" id="ARBA00004120"/>
    </source>
</evidence>
<evidence type="ECO:0000256" key="9">
    <source>
        <dbReference type="ARBA" id="ARBA00023273"/>
    </source>
</evidence>
<evidence type="ECO:0000256" key="3">
    <source>
        <dbReference type="ARBA" id="ARBA00022475"/>
    </source>
</evidence>
<dbReference type="GO" id="GO:0098797">
    <property type="term" value="C:plasma membrane protein complex"/>
    <property type="evidence" value="ECO:0007669"/>
    <property type="project" value="TreeGrafter"/>
</dbReference>
<comment type="subcellular location">
    <subcellularLocation>
        <location evidence="2">Cell membrane</location>
        <topology evidence="2">Single-pass membrane protein</topology>
    </subcellularLocation>
    <subcellularLocation>
        <location evidence="1">Cytoplasm</location>
        <location evidence="1">Cytoskeleton</location>
        <location evidence="1">Cilium basal body</location>
    </subcellularLocation>
</comment>
<accession>A0A9X0D4P3</accession>
<proteinExistence type="predicted"/>
<reference evidence="12" key="1">
    <citation type="submission" date="2023-01" db="EMBL/GenBank/DDBJ databases">
        <title>Genome assembly of the deep-sea coral Lophelia pertusa.</title>
        <authorList>
            <person name="Herrera S."/>
            <person name="Cordes E."/>
        </authorList>
    </citation>
    <scope>NUCLEOTIDE SEQUENCE</scope>
    <source>
        <strain evidence="12">USNM1676648</strain>
        <tissue evidence="12">Polyp</tissue>
    </source>
</reference>
<dbReference type="GO" id="GO:0060170">
    <property type="term" value="C:ciliary membrane"/>
    <property type="evidence" value="ECO:0007669"/>
    <property type="project" value="TreeGrafter"/>
</dbReference>
<feature type="compositionally biased region" description="Acidic residues" evidence="11">
    <location>
        <begin position="526"/>
        <end position="536"/>
    </location>
</feature>
<dbReference type="Proteomes" id="UP001163046">
    <property type="component" value="Unassembled WGS sequence"/>
</dbReference>
<keyword evidence="9" id="KW-0966">Cell projection</keyword>
<evidence type="ECO:0000256" key="7">
    <source>
        <dbReference type="ARBA" id="ARBA00023136"/>
    </source>
</evidence>
<dbReference type="PANTHER" id="PTHR16795:SF14">
    <property type="entry name" value="LIMBIN"/>
    <property type="match status" value="1"/>
</dbReference>
<evidence type="ECO:0000256" key="11">
    <source>
        <dbReference type="SAM" id="MobiDB-lite"/>
    </source>
</evidence>